<dbReference type="OrthoDB" id="7352262at2"/>
<dbReference type="EMBL" id="CP003389">
    <property type="protein sequence ID" value="AFE10757.1"/>
    <property type="molecule type" value="Genomic_DNA"/>
</dbReference>
<evidence type="ECO:0000259" key="1">
    <source>
        <dbReference type="Pfam" id="PF13460"/>
    </source>
</evidence>
<dbReference type="Gene3D" id="3.90.25.10">
    <property type="entry name" value="UDP-galactose 4-epimerase, domain 1"/>
    <property type="match status" value="1"/>
</dbReference>
<dbReference type="Proteomes" id="UP000007587">
    <property type="component" value="Chromosome"/>
</dbReference>
<evidence type="ECO:0000313" key="3">
    <source>
        <dbReference type="Proteomes" id="UP000007587"/>
    </source>
</evidence>
<protein>
    <submittedName>
        <fullName evidence="2">NmrA-like protein</fullName>
    </submittedName>
</protein>
<dbReference type="AlphaFoldDB" id="H8MJ85"/>
<dbReference type="InterPro" id="IPR036291">
    <property type="entry name" value="NAD(P)-bd_dom_sf"/>
</dbReference>
<dbReference type="PANTHER" id="PTHR43162:SF1">
    <property type="entry name" value="PRESTALK A DIFFERENTIATION PROTEIN A"/>
    <property type="match status" value="1"/>
</dbReference>
<dbReference type="SUPFAM" id="SSF51735">
    <property type="entry name" value="NAD(P)-binding Rossmann-fold domains"/>
    <property type="match status" value="1"/>
</dbReference>
<feature type="domain" description="NAD(P)-binding" evidence="1">
    <location>
        <begin position="6"/>
        <end position="131"/>
    </location>
</feature>
<reference evidence="2 3" key="1">
    <citation type="journal article" date="2012" name="J. Bacteriol.">
        <title>Complete Genome Sequence of the Fruiting Myxobacterium Corallococcus coralloides DSM 2259.</title>
        <authorList>
            <person name="Huntley S."/>
            <person name="Zhang Y."/>
            <person name="Treuner-Lange A."/>
            <person name="Kneip S."/>
            <person name="Sensen C.W."/>
            <person name="Sogaard-Andersen L."/>
        </authorList>
    </citation>
    <scope>NUCLEOTIDE SEQUENCE [LARGE SCALE GENOMIC DNA]</scope>
    <source>
        <strain evidence="3">ATCC 25202 / DSM 2259 / NBRC 100086 / M2</strain>
    </source>
</reference>
<evidence type="ECO:0000313" key="2">
    <source>
        <dbReference type="EMBL" id="AFE10757.1"/>
    </source>
</evidence>
<dbReference type="InParanoid" id="H8MJ85"/>
<name>H8MJ85_CORCM</name>
<dbReference type="RefSeq" id="WP_014396215.1">
    <property type="nucleotide sequence ID" value="NC_017030.1"/>
</dbReference>
<dbReference type="HOGENOM" id="CLU_007383_10_5_7"/>
<sequence>MHVILGATGHIGSELSRLLLARGESVTVVSRSEDKLQPFKRAGADVAPVDVRDVKALRAVLKRGQRLFLLNPPAPPTSDTDREERASLGAILEALEGVELERIVAASTFGAQAGEHLGDLGVLHEMEQALARQEVPVSIVRGAYYFTNWDMALQSAAEEGVVQTFFPPDFRLPMVAPRDLAVVAAALLTVPEARPGLFQVEGPRRYSPADVATACAEALGRPVTVESVPRARWVETFRGLGFSPMAAESYARMTAATVDGTFPEPGSTLHGRTALEDYVAERCSGAPASPAHQP</sequence>
<dbReference type="Gene3D" id="3.40.50.720">
    <property type="entry name" value="NAD(P)-binding Rossmann-like Domain"/>
    <property type="match status" value="1"/>
</dbReference>
<proteinExistence type="predicted"/>
<dbReference type="InterPro" id="IPR016040">
    <property type="entry name" value="NAD(P)-bd_dom"/>
</dbReference>
<reference evidence="3" key="2">
    <citation type="submission" date="2012-03" db="EMBL/GenBank/DDBJ databases">
        <title>Genome sequence of the fruiting myxobacterium Corallococcus coralloides DSM 2259.</title>
        <authorList>
            <person name="Huntley S."/>
            <person name="Zhang Y."/>
            <person name="Treuner-Lange A."/>
            <person name="Sensen C.W."/>
            <person name="Sogaard-Andersen L."/>
        </authorList>
    </citation>
    <scope>NUCLEOTIDE SEQUENCE [LARGE SCALE GENOMIC DNA]</scope>
    <source>
        <strain evidence="3">ATCC 25202 / DSM 2259 / NBRC 100086 / M2</strain>
    </source>
</reference>
<dbReference type="eggNOG" id="COG0702">
    <property type="taxonomic scope" value="Bacteria"/>
</dbReference>
<dbReference type="Pfam" id="PF13460">
    <property type="entry name" value="NAD_binding_10"/>
    <property type="match status" value="1"/>
</dbReference>
<dbReference type="STRING" id="1144275.COCOR_03400"/>
<dbReference type="InterPro" id="IPR051604">
    <property type="entry name" value="Ergot_Alk_Oxidoreductase"/>
</dbReference>
<keyword evidence="3" id="KW-1185">Reference proteome</keyword>
<organism evidence="2 3">
    <name type="scientific">Corallococcus coralloides (strain ATCC 25202 / DSM 2259 / NBRC 100086 / M2)</name>
    <name type="common">Myxococcus coralloides</name>
    <dbReference type="NCBI Taxonomy" id="1144275"/>
    <lineage>
        <taxon>Bacteria</taxon>
        <taxon>Pseudomonadati</taxon>
        <taxon>Myxococcota</taxon>
        <taxon>Myxococcia</taxon>
        <taxon>Myxococcales</taxon>
        <taxon>Cystobacterineae</taxon>
        <taxon>Myxococcaceae</taxon>
        <taxon>Corallococcus</taxon>
    </lineage>
</organism>
<accession>H8MJ85</accession>
<dbReference type="PANTHER" id="PTHR43162">
    <property type="match status" value="1"/>
</dbReference>
<dbReference type="KEGG" id="ccx:COCOR_03400"/>
<gene>
    <name evidence="2" type="primary">ybjT1</name>
    <name evidence="2" type="ordered locus">COCOR_03400</name>
</gene>